<name>A0ABD2X9I9_9HYME</name>
<proteinExistence type="predicted"/>
<evidence type="ECO:0000259" key="4">
    <source>
        <dbReference type="PROSITE" id="PS50158"/>
    </source>
</evidence>
<feature type="region of interest" description="Disordered" evidence="3">
    <location>
        <begin position="1"/>
        <end position="38"/>
    </location>
</feature>
<feature type="compositionally biased region" description="Acidic residues" evidence="3">
    <location>
        <begin position="164"/>
        <end position="177"/>
    </location>
</feature>
<protein>
    <recommendedName>
        <fullName evidence="4">CCHC-type domain-containing protein</fullName>
    </recommendedName>
</protein>
<dbReference type="Gene3D" id="4.10.60.10">
    <property type="entry name" value="Zinc finger, CCHC-type"/>
    <property type="match status" value="1"/>
</dbReference>
<evidence type="ECO:0000256" key="1">
    <source>
        <dbReference type="PROSITE-ProRule" id="PRU00047"/>
    </source>
</evidence>
<gene>
    <name evidence="5" type="ORF">TKK_005527</name>
</gene>
<keyword evidence="6" id="KW-1185">Reference proteome</keyword>
<keyword evidence="2" id="KW-0175">Coiled coil</keyword>
<evidence type="ECO:0000256" key="3">
    <source>
        <dbReference type="SAM" id="MobiDB-lite"/>
    </source>
</evidence>
<organism evidence="5 6">
    <name type="scientific">Trichogramma kaykai</name>
    <dbReference type="NCBI Taxonomy" id="54128"/>
    <lineage>
        <taxon>Eukaryota</taxon>
        <taxon>Metazoa</taxon>
        <taxon>Ecdysozoa</taxon>
        <taxon>Arthropoda</taxon>
        <taxon>Hexapoda</taxon>
        <taxon>Insecta</taxon>
        <taxon>Pterygota</taxon>
        <taxon>Neoptera</taxon>
        <taxon>Endopterygota</taxon>
        <taxon>Hymenoptera</taxon>
        <taxon>Apocrita</taxon>
        <taxon>Proctotrupomorpha</taxon>
        <taxon>Chalcidoidea</taxon>
        <taxon>Trichogrammatidae</taxon>
        <taxon>Trichogramma</taxon>
    </lineage>
</organism>
<dbReference type="InterPro" id="IPR001878">
    <property type="entry name" value="Znf_CCHC"/>
</dbReference>
<dbReference type="GO" id="GO:0008270">
    <property type="term" value="F:zinc ion binding"/>
    <property type="evidence" value="ECO:0007669"/>
    <property type="project" value="UniProtKB-KW"/>
</dbReference>
<dbReference type="InterPro" id="IPR036875">
    <property type="entry name" value="Znf_CCHC_sf"/>
</dbReference>
<keyword evidence="1" id="KW-0479">Metal-binding</keyword>
<feature type="region of interest" description="Disordered" evidence="3">
    <location>
        <begin position="107"/>
        <end position="188"/>
    </location>
</feature>
<feature type="compositionally biased region" description="Basic and acidic residues" evidence="3">
    <location>
        <begin position="154"/>
        <end position="163"/>
    </location>
</feature>
<feature type="compositionally biased region" description="Basic and acidic residues" evidence="3">
    <location>
        <begin position="107"/>
        <end position="147"/>
    </location>
</feature>
<sequence length="637" mass="74092">MKGETYEPDVMSKPNRASENSKGVGDGREKDGSCAGNFSKGLTVEELEKEVVKAEEQIQKCDNNLEKFRAQRMLGGKDIKEKIQLEEDVKHAFAVRLKNLIAEMHVLKEGKVEQQQEKLEREKKAEQLRERRKKERESKIRKEDGTKGKGRTKGLSDRSRSSEENEEDDDSYLDSEEEKEKWQERERRRKLSDIIPRVSLTRVGLTTVDPEKSVYSEDPKIQKRMEKLEEMKRKKKGEQKGDMMERWKEVTISITEYMARDDVKITKQASGQVMRRVLDLQQIVVELMGENKELTARLDEKGKENERLWTEIRKGGRNRRDELEVAASEEEAMHWQEETTVEESRKKARKTYAVVVQGKGIKEPEELQKKLWGVTKDLDMNVERVRRIRDGKIILEMATEKDKKRILEERRIMESGMKAEEVKKYRPLMRIGGVEKEMKDEELLEEVWRRNFKEQLTEEDYKKTVKVKMRIGRRDGNVVSVILEVDPGMRDRLVEKGRVFIGWRAHRVEKFEQPMRCLKCYGFSHKAKDCKEKERCGNCGEEGHKRKDCQGEVGCAVCKGRKKEGGHSVWSGVCPEAKWRLERGVSLGTFGSGGPVHPSWLTRCRGDKSPNLGEALWGLERRPGAKRYRGVGEPPRR</sequence>
<feature type="coiled-coil region" evidence="2">
    <location>
        <begin position="44"/>
        <end position="71"/>
    </location>
</feature>
<accession>A0ABD2X9I9</accession>
<evidence type="ECO:0000313" key="5">
    <source>
        <dbReference type="EMBL" id="KAL3401321.1"/>
    </source>
</evidence>
<dbReference type="SUPFAM" id="SSF57756">
    <property type="entry name" value="Retrovirus zinc finger-like domains"/>
    <property type="match status" value="1"/>
</dbReference>
<dbReference type="SMART" id="SM00343">
    <property type="entry name" value="ZnF_C2HC"/>
    <property type="match status" value="2"/>
</dbReference>
<keyword evidence="1" id="KW-0862">Zinc</keyword>
<evidence type="ECO:0000256" key="2">
    <source>
        <dbReference type="SAM" id="Coils"/>
    </source>
</evidence>
<feature type="domain" description="CCHC-type" evidence="4">
    <location>
        <begin position="535"/>
        <end position="549"/>
    </location>
</feature>
<evidence type="ECO:0000313" key="6">
    <source>
        <dbReference type="Proteomes" id="UP001627154"/>
    </source>
</evidence>
<dbReference type="Proteomes" id="UP001627154">
    <property type="component" value="Unassembled WGS sequence"/>
</dbReference>
<keyword evidence="1" id="KW-0863">Zinc-finger</keyword>
<dbReference type="PROSITE" id="PS50158">
    <property type="entry name" value="ZF_CCHC"/>
    <property type="match status" value="1"/>
</dbReference>
<dbReference type="AlphaFoldDB" id="A0ABD2X9I9"/>
<reference evidence="5 6" key="1">
    <citation type="journal article" date="2024" name="bioRxiv">
        <title>A reference genome for Trichogramma kaykai: A tiny desert-dwelling parasitoid wasp with competing sex-ratio distorters.</title>
        <authorList>
            <person name="Culotta J."/>
            <person name="Lindsey A.R."/>
        </authorList>
    </citation>
    <scope>NUCLEOTIDE SEQUENCE [LARGE SCALE GENOMIC DNA]</scope>
    <source>
        <strain evidence="5 6">KSX58</strain>
    </source>
</reference>
<dbReference type="EMBL" id="JBJJXI010000047">
    <property type="protein sequence ID" value="KAL3401321.1"/>
    <property type="molecule type" value="Genomic_DNA"/>
</dbReference>
<comment type="caution">
    <text evidence="5">The sequence shown here is derived from an EMBL/GenBank/DDBJ whole genome shotgun (WGS) entry which is preliminary data.</text>
</comment>